<dbReference type="AlphaFoldDB" id="A0A554NBM8"/>
<dbReference type="RefSeq" id="WP_144261501.1">
    <property type="nucleotide sequence ID" value="NZ_QMDX01000003.1"/>
</dbReference>
<dbReference type="Proteomes" id="UP000319894">
    <property type="component" value="Unassembled WGS sequence"/>
</dbReference>
<name>A0A554NBM8_9EURY</name>
<comment type="caution">
    <text evidence="1">The sequence shown here is derived from an EMBL/GenBank/DDBJ whole genome shotgun (WGS) entry which is preliminary data.</text>
</comment>
<dbReference type="InParanoid" id="A0A554NBM8"/>
<proteinExistence type="predicted"/>
<gene>
    <name evidence="1" type="ORF">DP107_07380</name>
</gene>
<accession>A0A554NBM8</accession>
<protein>
    <submittedName>
        <fullName evidence="1">Uncharacterized protein</fullName>
    </submittedName>
</protein>
<evidence type="ECO:0000313" key="1">
    <source>
        <dbReference type="EMBL" id="TSD14782.1"/>
    </source>
</evidence>
<dbReference type="EMBL" id="QMDX01000003">
    <property type="protein sequence ID" value="TSD14782.1"/>
    <property type="molecule type" value="Genomic_DNA"/>
</dbReference>
<keyword evidence="2" id="KW-1185">Reference proteome</keyword>
<dbReference type="OrthoDB" id="296096at2157"/>
<reference evidence="1 2" key="1">
    <citation type="submission" date="2018-06" db="EMBL/GenBank/DDBJ databases">
        <title>Natronomonas sp. F16-60 a new haloarchaeon isolated from a solar saltern of Isla Cristina, Huelva, Spain.</title>
        <authorList>
            <person name="Duran-Viseras A."/>
            <person name="Sanchez-Porro C."/>
            <person name="Ventosa A."/>
        </authorList>
    </citation>
    <scope>NUCLEOTIDE SEQUENCE [LARGE SCALE GENOMIC DNA]</scope>
    <source>
        <strain evidence="1 2">F16-60</strain>
    </source>
</reference>
<evidence type="ECO:0000313" key="2">
    <source>
        <dbReference type="Proteomes" id="UP000319894"/>
    </source>
</evidence>
<dbReference type="InterPro" id="IPR055897">
    <property type="entry name" value="DUF7474"/>
</dbReference>
<dbReference type="Pfam" id="PF24286">
    <property type="entry name" value="DUF7474"/>
    <property type="match status" value="1"/>
</dbReference>
<sequence length="195" mass="21839">MARFAYPCPDCRTTSNLHDADCEHDGTTRAVVERAYMDVLSALSRRPVEREDLPDAVPGEWSGLHADALGRLVAERRVVDDDGPLRLLTAAEYTELVREPTHEPLKTIYEAGSVPGAHDHSVFALVAYYEMVGLSWGETREQVVGWLRESGSWARGGWEESSPEEVVDDKQHVYERGYGWKQAAEEAKAVIDRRG</sequence>
<organism evidence="1 2">
    <name type="scientific">Haloglomus irregulare</name>
    <dbReference type="NCBI Taxonomy" id="2234134"/>
    <lineage>
        <taxon>Archaea</taxon>
        <taxon>Methanobacteriati</taxon>
        <taxon>Methanobacteriota</taxon>
        <taxon>Stenosarchaea group</taxon>
        <taxon>Halobacteria</taxon>
        <taxon>Halobacteriales</taxon>
        <taxon>Natronomonadaceae</taxon>
        <taxon>Haloglomus</taxon>
    </lineage>
</organism>